<sequence length="81" mass="9324">MSFSRFGRKDLGAFAYVTAIFHQYELSDTREAGWLAYEEFWSPKASAKVRACKAFVRFFLNTSPAKSSTFRPGEFRHGVLF</sequence>
<reference evidence="1" key="1">
    <citation type="submission" date="2021-02" db="EMBL/GenBank/DDBJ databases">
        <authorList>
            <person name="Cremers G."/>
            <person name="Picone N."/>
        </authorList>
    </citation>
    <scope>NUCLEOTIDE SEQUENCE</scope>
    <source>
        <strain evidence="1">PQ17</strain>
    </source>
</reference>
<evidence type="ECO:0000313" key="1">
    <source>
        <dbReference type="EMBL" id="CAF0698929.1"/>
    </source>
</evidence>
<proteinExistence type="predicted"/>
<dbReference type="AlphaFoldDB" id="A0A8J2BK31"/>
<keyword evidence="2" id="KW-1185">Reference proteome</keyword>
<evidence type="ECO:0000313" key="2">
    <source>
        <dbReference type="Proteomes" id="UP000663859"/>
    </source>
</evidence>
<name>A0A8J2BK31_9BACT</name>
<dbReference type="EMBL" id="CAJNOB010000023">
    <property type="protein sequence ID" value="CAF0698929.1"/>
    <property type="molecule type" value="Genomic_DNA"/>
</dbReference>
<accession>A0A8J2BK31</accession>
<organism evidence="1 2">
    <name type="scientific">Candidatus Methylacidithermus pantelleriae</name>
    <dbReference type="NCBI Taxonomy" id="2744239"/>
    <lineage>
        <taxon>Bacteria</taxon>
        <taxon>Pseudomonadati</taxon>
        <taxon>Verrucomicrobiota</taxon>
        <taxon>Methylacidiphilae</taxon>
        <taxon>Methylacidiphilales</taxon>
        <taxon>Methylacidiphilaceae</taxon>
        <taxon>Candidatus Methylacidithermus</taxon>
    </lineage>
</organism>
<protein>
    <submittedName>
        <fullName evidence="1">Uncharacterized protein</fullName>
    </submittedName>
</protein>
<gene>
    <name evidence="1" type="ORF">MPNT_30065</name>
</gene>
<dbReference type="Proteomes" id="UP000663859">
    <property type="component" value="Unassembled WGS sequence"/>
</dbReference>
<comment type="caution">
    <text evidence="1">The sequence shown here is derived from an EMBL/GenBank/DDBJ whole genome shotgun (WGS) entry which is preliminary data.</text>
</comment>